<comment type="caution">
    <text evidence="8">The sequence shown here is derived from an EMBL/GenBank/DDBJ whole genome shotgun (WGS) entry which is preliminary data.</text>
</comment>
<dbReference type="EMBL" id="BPEU01000022">
    <property type="protein sequence ID" value="GIU43385.1"/>
    <property type="molecule type" value="Genomic_DNA"/>
</dbReference>
<comment type="similarity">
    <text evidence="1 5">Belongs to the D-isomer specific 2-hydroxyacid dehydrogenase family.</text>
</comment>
<dbReference type="Proteomes" id="UP000773469">
    <property type="component" value="Unassembled WGS sequence"/>
</dbReference>
<evidence type="ECO:0000313" key="8">
    <source>
        <dbReference type="EMBL" id="GIU43385.1"/>
    </source>
</evidence>
<organism evidence="8 9">
    <name type="scientific">Shewanella colwelliana</name>
    <name type="common">Alteromonas colwelliana</name>
    <dbReference type="NCBI Taxonomy" id="23"/>
    <lineage>
        <taxon>Bacteria</taxon>
        <taxon>Pseudomonadati</taxon>
        <taxon>Pseudomonadota</taxon>
        <taxon>Gammaproteobacteria</taxon>
        <taxon>Alteromonadales</taxon>
        <taxon>Shewanellaceae</taxon>
        <taxon>Shewanella</taxon>
    </lineage>
</organism>
<evidence type="ECO:0000256" key="2">
    <source>
        <dbReference type="ARBA" id="ARBA00022605"/>
    </source>
</evidence>
<dbReference type="SUPFAM" id="SSF51735">
    <property type="entry name" value="NAD(P)-binding Rossmann-fold domains"/>
    <property type="match status" value="1"/>
</dbReference>
<dbReference type="PANTHER" id="PTHR42789">
    <property type="entry name" value="D-ISOMER SPECIFIC 2-HYDROXYACID DEHYDROGENASE FAMILY PROTEIN (AFU_ORTHOLOGUE AFUA_6G10090)"/>
    <property type="match status" value="1"/>
</dbReference>
<dbReference type="PANTHER" id="PTHR42789:SF1">
    <property type="entry name" value="D-ISOMER SPECIFIC 2-HYDROXYACID DEHYDROGENASE FAMILY PROTEIN (AFU_ORTHOLOGUE AFUA_6G10090)"/>
    <property type="match status" value="1"/>
</dbReference>
<dbReference type="PROSITE" id="PS00670">
    <property type="entry name" value="D_2_HYDROXYACID_DH_2"/>
    <property type="match status" value="1"/>
</dbReference>
<evidence type="ECO:0000259" key="6">
    <source>
        <dbReference type="Pfam" id="PF00389"/>
    </source>
</evidence>
<feature type="domain" description="D-isomer specific 2-hydroxyacid dehydrogenase catalytic" evidence="6">
    <location>
        <begin position="3"/>
        <end position="79"/>
    </location>
</feature>
<evidence type="ECO:0000256" key="5">
    <source>
        <dbReference type="RuleBase" id="RU003719"/>
    </source>
</evidence>
<reference evidence="8 9" key="1">
    <citation type="submission" date="2021-05" db="EMBL/GenBank/DDBJ databases">
        <title>Molecular characterization for Shewanella algae harboring chromosomal blaOXA-55-like strains isolated from clinical and environment sample.</title>
        <authorList>
            <person name="Ohama Y."/>
            <person name="Aoki K."/>
            <person name="Harada S."/>
            <person name="Moriya K."/>
            <person name="Ishii Y."/>
            <person name="Tateda K."/>
        </authorList>
    </citation>
    <scope>NUCLEOTIDE SEQUENCE [LARGE SCALE GENOMIC DNA]</scope>
    <source>
        <strain evidence="8 9">MBTL60-118</strain>
    </source>
</reference>
<gene>
    <name evidence="8" type="ORF">TUM3794_28890</name>
</gene>
<dbReference type="PROSITE" id="PS00065">
    <property type="entry name" value="D_2_HYDROXYACID_DH_1"/>
    <property type="match status" value="1"/>
</dbReference>
<dbReference type="InterPro" id="IPR050857">
    <property type="entry name" value="D-2-hydroxyacid_DH"/>
</dbReference>
<dbReference type="Gene3D" id="3.40.50.720">
    <property type="entry name" value="NAD(P)-binding Rossmann-like Domain"/>
    <property type="match status" value="2"/>
</dbReference>
<feature type="domain" description="D-isomer specific 2-hydroxyacid dehydrogenase NAD-binding" evidence="7">
    <location>
        <begin position="109"/>
        <end position="292"/>
    </location>
</feature>
<evidence type="ECO:0000256" key="1">
    <source>
        <dbReference type="ARBA" id="ARBA00005854"/>
    </source>
</evidence>
<keyword evidence="2" id="KW-0028">Amino-acid biosynthesis</keyword>
<dbReference type="Pfam" id="PF00389">
    <property type="entry name" value="2-Hacid_dh"/>
    <property type="match status" value="1"/>
</dbReference>
<keyword evidence="4" id="KW-0520">NAD</keyword>
<evidence type="ECO:0000313" key="9">
    <source>
        <dbReference type="Proteomes" id="UP000773469"/>
    </source>
</evidence>
<evidence type="ECO:0000256" key="3">
    <source>
        <dbReference type="ARBA" id="ARBA00023002"/>
    </source>
</evidence>
<proteinExistence type="inferred from homology"/>
<dbReference type="InterPro" id="IPR029752">
    <property type="entry name" value="D-isomer_DH_CS1"/>
</dbReference>
<dbReference type="SUPFAM" id="SSF52283">
    <property type="entry name" value="Formate/glycerate dehydrogenase catalytic domain-like"/>
    <property type="match status" value="1"/>
</dbReference>
<accession>A0ABQ4P7B1</accession>
<dbReference type="InterPro" id="IPR036291">
    <property type="entry name" value="NAD(P)-bd_dom_sf"/>
</dbReference>
<keyword evidence="3 5" id="KW-0560">Oxidoreductase</keyword>
<sequence length="326" mass="36013">MRILITEPKGYSQKAIELYQKIGEVVLFDGELHDLKLILPSIDVLVIKLKYTWTDSLLNAASSLKYIVTSTTGLNHIEITDNSNFNVISLKGELDFLKTVTPTAELTWALLLSVMRNIPAAVNSVSNGVWNRDLFVGNELFGKTIGIVGYGRLGSMVGQYATAFGMQVKVYDVDHSKLINLPNGIEFLELNSLLSICDVITIHIPLERDTVNFIDECRLSLIKKSAVIINTSRGEVVDESYLLRMLESDLISGVGLDVLSDEVSGISDWVMSNELLKSKCLTKNLIITPHLGGACFDSMNRTELYVAERLVSELNNSVDLKGEPNA</sequence>
<name>A0ABQ4P7B1_SHECO</name>
<dbReference type="InterPro" id="IPR006139">
    <property type="entry name" value="D-isomer_2_OHA_DH_cat_dom"/>
</dbReference>
<evidence type="ECO:0000256" key="4">
    <source>
        <dbReference type="ARBA" id="ARBA00023027"/>
    </source>
</evidence>
<dbReference type="InterPro" id="IPR029753">
    <property type="entry name" value="D-isomer_DH_CS"/>
</dbReference>
<evidence type="ECO:0000259" key="7">
    <source>
        <dbReference type="Pfam" id="PF02826"/>
    </source>
</evidence>
<dbReference type="InterPro" id="IPR006140">
    <property type="entry name" value="D-isomer_DH_NAD-bd"/>
</dbReference>
<dbReference type="RefSeq" id="WP_220757255.1">
    <property type="nucleotide sequence ID" value="NZ_BPEU01000022.1"/>
</dbReference>
<keyword evidence="9" id="KW-1185">Reference proteome</keyword>
<dbReference type="Pfam" id="PF02826">
    <property type="entry name" value="2-Hacid_dh_C"/>
    <property type="match status" value="1"/>
</dbReference>
<protein>
    <submittedName>
        <fullName evidence="8">3-phosphoglycerate dehydrogenase</fullName>
    </submittedName>
</protein>